<organism evidence="1 2">
    <name type="scientific">Arthrobacter terrae</name>
    <dbReference type="NCBI Taxonomy" id="2935737"/>
    <lineage>
        <taxon>Bacteria</taxon>
        <taxon>Bacillati</taxon>
        <taxon>Actinomycetota</taxon>
        <taxon>Actinomycetes</taxon>
        <taxon>Micrococcales</taxon>
        <taxon>Micrococcaceae</taxon>
        <taxon>Arthrobacter</taxon>
    </lineage>
</organism>
<gene>
    <name evidence="1" type="ORF">IV500_04760</name>
</gene>
<evidence type="ECO:0000313" key="2">
    <source>
        <dbReference type="Proteomes" id="UP000655366"/>
    </source>
</evidence>
<dbReference type="RefSeq" id="WP_196395675.1">
    <property type="nucleotide sequence ID" value="NZ_JADNYM010000005.1"/>
</dbReference>
<keyword evidence="2" id="KW-1185">Reference proteome</keyword>
<proteinExistence type="predicted"/>
<evidence type="ECO:0000313" key="1">
    <source>
        <dbReference type="EMBL" id="MBG0738729.1"/>
    </source>
</evidence>
<comment type="caution">
    <text evidence="1">The sequence shown here is derived from an EMBL/GenBank/DDBJ whole genome shotgun (WGS) entry which is preliminary data.</text>
</comment>
<reference evidence="1 2" key="1">
    <citation type="submission" date="2020-11" db="EMBL/GenBank/DDBJ databases">
        <title>Arthrobacter antarcticus sp. nov., isolated from Antarctic Soil.</title>
        <authorList>
            <person name="Li J."/>
        </authorList>
    </citation>
    <scope>NUCLEOTIDE SEQUENCE [LARGE SCALE GENOMIC DNA]</scope>
    <source>
        <strain evidence="1 2">Z1-20</strain>
    </source>
</reference>
<protein>
    <submittedName>
        <fullName evidence="1">Uncharacterized protein</fullName>
    </submittedName>
</protein>
<dbReference type="AlphaFoldDB" id="A0A931CPQ1"/>
<dbReference type="Proteomes" id="UP000655366">
    <property type="component" value="Unassembled WGS sequence"/>
</dbReference>
<dbReference type="EMBL" id="JADNYM010000005">
    <property type="protein sequence ID" value="MBG0738729.1"/>
    <property type="molecule type" value="Genomic_DNA"/>
</dbReference>
<name>A0A931CPQ1_9MICC</name>
<accession>A0A931CPQ1</accession>
<sequence length="86" mass="9740">MSTDASPAIEATCTRHLPYTVHEMHSARGNICRRAAVAKDKDGRDICAVHRGADVRGEQIRQRSKDRYYRRLGIDQKTGKKLTTKD</sequence>